<comment type="similarity">
    <text evidence="3">Belongs to the APC13 family.</text>
</comment>
<protein>
    <recommendedName>
        <fullName evidence="4">Anaphase-promoting complex subunit 13</fullName>
    </recommendedName>
    <alternativeName>
        <fullName evidence="10">Cyclosome subunit 13</fullName>
    </alternativeName>
</protein>
<evidence type="ECO:0000256" key="6">
    <source>
        <dbReference type="ARBA" id="ARBA00022776"/>
    </source>
</evidence>
<evidence type="ECO:0000313" key="12">
    <source>
        <dbReference type="EMBL" id="CAG9798058.1"/>
    </source>
</evidence>
<evidence type="ECO:0000256" key="1">
    <source>
        <dbReference type="ARBA" id="ARBA00004123"/>
    </source>
</evidence>
<keyword evidence="13" id="KW-1185">Reference proteome</keyword>
<dbReference type="GO" id="GO:0005680">
    <property type="term" value="C:anaphase-promoting complex"/>
    <property type="evidence" value="ECO:0007669"/>
    <property type="project" value="InterPro"/>
</dbReference>
<reference evidence="12" key="1">
    <citation type="submission" date="2022-01" db="EMBL/GenBank/DDBJ databases">
        <authorList>
            <person name="King R."/>
        </authorList>
    </citation>
    <scope>NUCLEOTIDE SEQUENCE</scope>
</reference>
<keyword evidence="5" id="KW-0132">Cell division</keyword>
<keyword evidence="7" id="KW-0833">Ubl conjugation pathway</keyword>
<name>A0A9N9RHI9_9DIPT</name>
<dbReference type="PANTHER" id="PTHR28672:SF1">
    <property type="entry name" value="ANAPHASE-PROMOTING COMPLEX SUBUNIT 13"/>
    <property type="match status" value="1"/>
</dbReference>
<evidence type="ECO:0000256" key="5">
    <source>
        <dbReference type="ARBA" id="ARBA00022618"/>
    </source>
</evidence>
<keyword evidence="8" id="KW-0539">Nucleus</keyword>
<evidence type="ECO:0000256" key="4">
    <source>
        <dbReference type="ARBA" id="ARBA00013935"/>
    </source>
</evidence>
<evidence type="ECO:0000256" key="8">
    <source>
        <dbReference type="ARBA" id="ARBA00023242"/>
    </source>
</evidence>
<evidence type="ECO:0000256" key="3">
    <source>
        <dbReference type="ARBA" id="ARBA00006940"/>
    </source>
</evidence>
<keyword evidence="9" id="KW-0131">Cell cycle</keyword>
<organism evidence="12 13">
    <name type="scientific">Chironomus riparius</name>
    <dbReference type="NCBI Taxonomy" id="315576"/>
    <lineage>
        <taxon>Eukaryota</taxon>
        <taxon>Metazoa</taxon>
        <taxon>Ecdysozoa</taxon>
        <taxon>Arthropoda</taxon>
        <taxon>Hexapoda</taxon>
        <taxon>Insecta</taxon>
        <taxon>Pterygota</taxon>
        <taxon>Neoptera</taxon>
        <taxon>Endopterygota</taxon>
        <taxon>Diptera</taxon>
        <taxon>Nematocera</taxon>
        <taxon>Chironomoidea</taxon>
        <taxon>Chironomidae</taxon>
        <taxon>Chironominae</taxon>
        <taxon>Chironomus</taxon>
    </lineage>
</organism>
<evidence type="ECO:0000256" key="9">
    <source>
        <dbReference type="ARBA" id="ARBA00023306"/>
    </source>
</evidence>
<gene>
    <name evidence="12" type="ORF">CHIRRI_LOCUS1043</name>
</gene>
<comment type="function">
    <text evidence="11">Component of the anaphase promoting complex/cyclosome (APC/C), a cell cycle-regulated E3 ubiquitin ligase that controls progression through mitosis and the G1 phase of the cell cycle. The APC/C complex acts by mediating ubiquitination and subsequent degradation of target proteins: it mainly mediates the formation of 'Lys-11'-linked polyubiquitin chains and, to a lower extent, the formation of 'Lys-48'- and 'Lys-63'-linked polyubiquitin chains. The APC/C complex catalyzes assembly of branched 'Lys-11'-/'Lys-48'-linked branched ubiquitin chains on target proteins.</text>
</comment>
<dbReference type="GO" id="GO:0070979">
    <property type="term" value="P:protein K11-linked ubiquitination"/>
    <property type="evidence" value="ECO:0007669"/>
    <property type="project" value="TreeGrafter"/>
</dbReference>
<reference evidence="12" key="2">
    <citation type="submission" date="2022-10" db="EMBL/GenBank/DDBJ databases">
        <authorList>
            <consortium name="ENA_rothamsted_submissions"/>
            <consortium name="culmorum"/>
            <person name="King R."/>
        </authorList>
    </citation>
    <scope>NUCLEOTIDE SEQUENCE</scope>
</reference>
<evidence type="ECO:0000256" key="11">
    <source>
        <dbReference type="ARBA" id="ARBA00045696"/>
    </source>
</evidence>
<proteinExistence type="inferred from homology"/>
<evidence type="ECO:0000256" key="2">
    <source>
        <dbReference type="ARBA" id="ARBA00004906"/>
    </source>
</evidence>
<dbReference type="PANTHER" id="PTHR28672">
    <property type="entry name" value="ANAPHASE-PROMOTING COMPLEX SUBUNIT 13"/>
    <property type="match status" value="1"/>
</dbReference>
<sequence length="68" mass="7948">MTDEALIDLIDIDWRNDKLPNEDILLPLDKLPDPEDCEHQTMKEVEDKWLDLAIMTRHSDDTLNISNS</sequence>
<dbReference type="AlphaFoldDB" id="A0A9N9RHI9"/>
<evidence type="ECO:0000256" key="10">
    <source>
        <dbReference type="ARBA" id="ARBA00031338"/>
    </source>
</evidence>
<accession>A0A9N9RHI9</accession>
<dbReference type="EMBL" id="OU895877">
    <property type="protein sequence ID" value="CAG9798058.1"/>
    <property type="molecule type" value="Genomic_DNA"/>
</dbReference>
<evidence type="ECO:0000313" key="13">
    <source>
        <dbReference type="Proteomes" id="UP001153620"/>
    </source>
</evidence>
<dbReference type="GO" id="GO:0051301">
    <property type="term" value="P:cell division"/>
    <property type="evidence" value="ECO:0007669"/>
    <property type="project" value="UniProtKB-KW"/>
</dbReference>
<dbReference type="InterPro" id="IPR008401">
    <property type="entry name" value="Apc13"/>
</dbReference>
<evidence type="ECO:0000256" key="7">
    <source>
        <dbReference type="ARBA" id="ARBA00022786"/>
    </source>
</evidence>
<comment type="pathway">
    <text evidence="2">Protein modification; protein ubiquitination.</text>
</comment>
<dbReference type="Pfam" id="PF05839">
    <property type="entry name" value="Apc13p"/>
    <property type="match status" value="1"/>
</dbReference>
<dbReference type="OrthoDB" id="25675at2759"/>
<keyword evidence="6" id="KW-0498">Mitosis</keyword>
<dbReference type="Proteomes" id="UP001153620">
    <property type="component" value="Chromosome 1"/>
</dbReference>
<comment type="subcellular location">
    <subcellularLocation>
        <location evidence="1">Nucleus</location>
    </subcellularLocation>
</comment>